<dbReference type="AlphaFoldDB" id="A0A7X1NWL9"/>
<feature type="chain" id="PRO_5031496456" evidence="1">
    <location>
        <begin position="20"/>
        <end position="146"/>
    </location>
</feature>
<proteinExistence type="predicted"/>
<sequence length="146" mass="15633">MRGLAVGLALSTLLTTAAAQTAPASWDDLLPPEVPTAPARLLSETDTLNLRRLVAQDAPANLVLAFYLVKTDPLLGPRLNEIGFGTEGLSIGFEPHPDVTPENLRRLGERLEAVGIRYKFKVARSVALRGVPRPAILCSTPVQCSP</sequence>
<feature type="signal peptide" evidence="1">
    <location>
        <begin position="1"/>
        <end position="19"/>
    </location>
</feature>
<organism evidence="2 3">
    <name type="scientific">Deinococcus terrestris</name>
    <dbReference type="NCBI Taxonomy" id="2651870"/>
    <lineage>
        <taxon>Bacteria</taxon>
        <taxon>Thermotogati</taxon>
        <taxon>Deinococcota</taxon>
        <taxon>Deinococci</taxon>
        <taxon>Deinococcales</taxon>
        <taxon>Deinococcaceae</taxon>
        <taxon>Deinococcus</taxon>
    </lineage>
</organism>
<dbReference type="RefSeq" id="WP_152871473.1">
    <property type="nucleotide sequence ID" value="NZ_WBSL01000004.1"/>
</dbReference>
<reference evidence="2 3" key="1">
    <citation type="submission" date="2019-10" db="EMBL/GenBank/DDBJ databases">
        <title>Deinococcus sp. isolated from soil.</title>
        <authorList>
            <person name="Li Y."/>
            <person name="Wang J."/>
        </authorList>
    </citation>
    <scope>NUCLEOTIDE SEQUENCE [LARGE SCALE GENOMIC DNA]</scope>
    <source>
        <strain evidence="2 3">SDU3-2</strain>
    </source>
</reference>
<accession>A0A7X1NWL9</accession>
<keyword evidence="1" id="KW-0732">Signal</keyword>
<comment type="caution">
    <text evidence="2">The sequence shown here is derived from an EMBL/GenBank/DDBJ whole genome shotgun (WGS) entry which is preliminary data.</text>
</comment>
<name>A0A7X1NWL9_9DEIO</name>
<gene>
    <name evidence="2" type="ORF">F8S09_10725</name>
</gene>
<protein>
    <submittedName>
        <fullName evidence="2">Uncharacterized protein</fullName>
    </submittedName>
</protein>
<dbReference type="EMBL" id="WBSL01000004">
    <property type="protein sequence ID" value="MPY67162.1"/>
    <property type="molecule type" value="Genomic_DNA"/>
</dbReference>
<keyword evidence="3" id="KW-1185">Reference proteome</keyword>
<evidence type="ECO:0000313" key="2">
    <source>
        <dbReference type="EMBL" id="MPY67162.1"/>
    </source>
</evidence>
<dbReference type="Proteomes" id="UP000484842">
    <property type="component" value="Unassembled WGS sequence"/>
</dbReference>
<evidence type="ECO:0000313" key="3">
    <source>
        <dbReference type="Proteomes" id="UP000484842"/>
    </source>
</evidence>
<evidence type="ECO:0000256" key="1">
    <source>
        <dbReference type="SAM" id="SignalP"/>
    </source>
</evidence>